<evidence type="ECO:0000256" key="2">
    <source>
        <dbReference type="ARBA" id="ARBA00022527"/>
    </source>
</evidence>
<comment type="catalytic activity">
    <reaction evidence="7">
        <text>L-threonyl-[protein] + ATP = O-phospho-L-threonyl-[protein] + ADP + H(+)</text>
        <dbReference type="Rhea" id="RHEA:46608"/>
        <dbReference type="Rhea" id="RHEA-COMP:11060"/>
        <dbReference type="Rhea" id="RHEA-COMP:11605"/>
        <dbReference type="ChEBI" id="CHEBI:15378"/>
        <dbReference type="ChEBI" id="CHEBI:30013"/>
        <dbReference type="ChEBI" id="CHEBI:30616"/>
        <dbReference type="ChEBI" id="CHEBI:61977"/>
        <dbReference type="ChEBI" id="CHEBI:456216"/>
        <dbReference type="EC" id="2.7.11.1"/>
    </reaction>
</comment>
<dbReference type="PROSITE" id="PS50011">
    <property type="entry name" value="PROTEIN_KINASE_DOM"/>
    <property type="match status" value="1"/>
</dbReference>
<evidence type="ECO:0000256" key="5">
    <source>
        <dbReference type="ARBA" id="ARBA00022777"/>
    </source>
</evidence>
<dbReference type="PANTHER" id="PTHR44329:SF285">
    <property type="entry name" value="V-MOS MOLONEY MURINE SARCOMA VIRAL ONCO HOMOLOG"/>
    <property type="match status" value="1"/>
</dbReference>
<dbReference type="CTD" id="100117851"/>
<keyword evidence="2 10" id="KW-0723">Serine/threonine-protein kinase</keyword>
<protein>
    <recommendedName>
        <fullName evidence="1">non-specific serine/threonine protein kinase</fullName>
        <ecNumber evidence="1">2.7.11.1</ecNumber>
    </recommendedName>
</protein>
<evidence type="ECO:0000256" key="7">
    <source>
        <dbReference type="ARBA" id="ARBA00047899"/>
    </source>
</evidence>
<dbReference type="InterPro" id="IPR051681">
    <property type="entry name" value="Ser/Thr_Kinases-Pseudokinases"/>
</dbReference>
<dbReference type="SUPFAM" id="SSF56112">
    <property type="entry name" value="Protein kinase-like (PK-like)"/>
    <property type="match status" value="1"/>
</dbReference>
<comment type="similarity">
    <text evidence="10">Belongs to the protein kinase superfamily.</text>
</comment>
<evidence type="ECO:0000256" key="8">
    <source>
        <dbReference type="ARBA" id="ARBA00048679"/>
    </source>
</evidence>
<keyword evidence="12" id="KW-1185">Reference proteome</keyword>
<dbReference type="InterPro" id="IPR017441">
    <property type="entry name" value="Protein_kinase_ATP_BS"/>
</dbReference>
<evidence type="ECO:0000313" key="13">
    <source>
        <dbReference type="RefSeq" id="XP_011496110.1"/>
    </source>
</evidence>
<feature type="binding site" evidence="9">
    <location>
        <position position="94"/>
    </location>
    <ligand>
        <name>ATP</name>
        <dbReference type="ChEBI" id="CHEBI:30616"/>
    </ligand>
</feature>
<dbReference type="InterPro" id="IPR000719">
    <property type="entry name" value="Prot_kinase_dom"/>
</dbReference>
<keyword evidence="4 9" id="KW-0547">Nucleotide-binding</keyword>
<gene>
    <name evidence="13" type="primary">LOC105360807</name>
</gene>
<evidence type="ECO:0000256" key="4">
    <source>
        <dbReference type="ARBA" id="ARBA00022741"/>
    </source>
</evidence>
<accession>A0AAJ7DTG2</accession>
<reference evidence="13" key="1">
    <citation type="submission" date="2025-08" db="UniProtKB">
        <authorList>
            <consortium name="RefSeq"/>
        </authorList>
    </citation>
    <scope>IDENTIFICATION</scope>
</reference>
<keyword evidence="6 9" id="KW-0067">ATP-binding</keyword>
<dbReference type="PROSITE" id="PS00108">
    <property type="entry name" value="PROTEIN_KINASE_ST"/>
    <property type="match status" value="1"/>
</dbReference>
<dbReference type="KEGG" id="csol:105360807"/>
<comment type="catalytic activity">
    <reaction evidence="8">
        <text>L-seryl-[protein] + ATP = O-phospho-L-seryl-[protein] + ADP + H(+)</text>
        <dbReference type="Rhea" id="RHEA:17989"/>
        <dbReference type="Rhea" id="RHEA-COMP:9863"/>
        <dbReference type="Rhea" id="RHEA-COMP:11604"/>
        <dbReference type="ChEBI" id="CHEBI:15378"/>
        <dbReference type="ChEBI" id="CHEBI:29999"/>
        <dbReference type="ChEBI" id="CHEBI:30616"/>
        <dbReference type="ChEBI" id="CHEBI:83421"/>
        <dbReference type="ChEBI" id="CHEBI:456216"/>
        <dbReference type="EC" id="2.7.11.1"/>
    </reaction>
</comment>
<evidence type="ECO:0000256" key="9">
    <source>
        <dbReference type="PROSITE-ProRule" id="PRU10141"/>
    </source>
</evidence>
<dbReference type="EC" id="2.7.11.1" evidence="1"/>
<dbReference type="AlphaFoldDB" id="A0AAJ7DTG2"/>
<dbReference type="Proteomes" id="UP000695007">
    <property type="component" value="Unplaced"/>
</dbReference>
<evidence type="ECO:0000259" key="11">
    <source>
        <dbReference type="PROSITE" id="PS50011"/>
    </source>
</evidence>
<evidence type="ECO:0000313" key="12">
    <source>
        <dbReference type="Proteomes" id="UP000695007"/>
    </source>
</evidence>
<dbReference type="InterPro" id="IPR011009">
    <property type="entry name" value="Kinase-like_dom_sf"/>
</dbReference>
<dbReference type="GeneID" id="105360807"/>
<evidence type="ECO:0000256" key="3">
    <source>
        <dbReference type="ARBA" id="ARBA00022679"/>
    </source>
</evidence>
<sequence length="323" mass="36258">MASPRSGISIYKCLSPNISTIRHTTSPKTPVRNSLTLEDIFANHKVSPIFNIDSPYKKKIVNEGFLEQHHTVLGNGAFGTVYKAYYKGKKVAAKIIKSNNKGIGSVGMEREAAFLRHMNIIKILNVDEGPVLTLITMELCGNSLQNILEESSITKHQRIHIWQSIAKALKYCHKMGIVHADVKPKNVLMGMDDQPKLADFGSAVFVNDLYIPFDFHGTPGYAAPEVVRGKLPTPLSDIYSLAILAWQMLSRKPPFAGLHTHTILYLTGKGITPIDYTLNDGFQGKYKDLYKKCWNKQCDERLNLLTILKKLKILEINIFKVSF</sequence>
<dbReference type="RefSeq" id="XP_011496110.1">
    <property type="nucleotide sequence ID" value="XM_011497808.1"/>
</dbReference>
<proteinExistence type="inferred from homology"/>
<dbReference type="InterPro" id="IPR008271">
    <property type="entry name" value="Ser/Thr_kinase_AS"/>
</dbReference>
<dbReference type="Gene3D" id="1.10.510.10">
    <property type="entry name" value="Transferase(Phosphotransferase) domain 1"/>
    <property type="match status" value="1"/>
</dbReference>
<feature type="domain" description="Protein kinase" evidence="11">
    <location>
        <begin position="67"/>
        <end position="314"/>
    </location>
</feature>
<evidence type="ECO:0000256" key="1">
    <source>
        <dbReference type="ARBA" id="ARBA00012513"/>
    </source>
</evidence>
<dbReference type="GO" id="GO:0005524">
    <property type="term" value="F:ATP binding"/>
    <property type="evidence" value="ECO:0007669"/>
    <property type="project" value="UniProtKB-UniRule"/>
</dbReference>
<keyword evidence="5 13" id="KW-0418">Kinase</keyword>
<dbReference type="Pfam" id="PF00069">
    <property type="entry name" value="Pkinase"/>
    <property type="match status" value="1"/>
</dbReference>
<dbReference type="SMART" id="SM00220">
    <property type="entry name" value="S_TKc"/>
    <property type="match status" value="1"/>
</dbReference>
<organism evidence="12 13">
    <name type="scientific">Ceratosolen solmsi marchali</name>
    <dbReference type="NCBI Taxonomy" id="326594"/>
    <lineage>
        <taxon>Eukaryota</taxon>
        <taxon>Metazoa</taxon>
        <taxon>Ecdysozoa</taxon>
        <taxon>Arthropoda</taxon>
        <taxon>Hexapoda</taxon>
        <taxon>Insecta</taxon>
        <taxon>Pterygota</taxon>
        <taxon>Neoptera</taxon>
        <taxon>Endopterygota</taxon>
        <taxon>Hymenoptera</taxon>
        <taxon>Apocrita</taxon>
        <taxon>Proctotrupomorpha</taxon>
        <taxon>Chalcidoidea</taxon>
        <taxon>Agaonidae</taxon>
        <taxon>Agaoninae</taxon>
        <taxon>Ceratosolen</taxon>
    </lineage>
</organism>
<name>A0AAJ7DTG2_9HYME</name>
<dbReference type="PANTHER" id="PTHR44329">
    <property type="entry name" value="SERINE/THREONINE-PROTEIN KINASE TNNI3K-RELATED"/>
    <property type="match status" value="1"/>
</dbReference>
<evidence type="ECO:0000256" key="10">
    <source>
        <dbReference type="RuleBase" id="RU000304"/>
    </source>
</evidence>
<dbReference type="PROSITE" id="PS00107">
    <property type="entry name" value="PROTEIN_KINASE_ATP"/>
    <property type="match status" value="1"/>
</dbReference>
<dbReference type="GO" id="GO:0004674">
    <property type="term" value="F:protein serine/threonine kinase activity"/>
    <property type="evidence" value="ECO:0007669"/>
    <property type="project" value="UniProtKB-KW"/>
</dbReference>
<keyword evidence="3" id="KW-0808">Transferase</keyword>
<evidence type="ECO:0000256" key="6">
    <source>
        <dbReference type="ARBA" id="ARBA00022840"/>
    </source>
</evidence>